<proteinExistence type="predicted"/>
<dbReference type="Proteomes" id="UP000094020">
    <property type="component" value="Chromosome 6"/>
</dbReference>
<reference evidence="3" key="4">
    <citation type="submission" date="2024-02" db="EMBL/GenBank/DDBJ databases">
        <title>Comparative genomics of Cryptococcus and Kwoniella reveals pathogenesis evolution and contrasting modes of karyotype evolution via chromosome fusion or intercentromeric recombination.</title>
        <authorList>
            <person name="Coelho M.A."/>
            <person name="David-Palma M."/>
            <person name="Shea T."/>
            <person name="Bowers K."/>
            <person name="McGinley-Smith S."/>
            <person name="Mohammad A.W."/>
            <person name="Gnirke A."/>
            <person name="Yurkov A.M."/>
            <person name="Nowrousian M."/>
            <person name="Sun S."/>
            <person name="Cuomo C.A."/>
            <person name="Heitman J."/>
        </authorList>
    </citation>
    <scope>NUCLEOTIDE SEQUENCE</scope>
    <source>
        <strain evidence="3">CBS 10737</strain>
    </source>
</reference>
<evidence type="ECO:0000313" key="3">
    <source>
        <dbReference type="EMBL" id="WWC70644.1"/>
    </source>
</evidence>
<accession>A0A1B9I797</accession>
<dbReference type="EMBL" id="CP144524">
    <property type="protein sequence ID" value="WWC70644.1"/>
    <property type="molecule type" value="Genomic_DNA"/>
</dbReference>
<evidence type="ECO:0000313" key="4">
    <source>
        <dbReference type="Proteomes" id="UP000094020"/>
    </source>
</evidence>
<protein>
    <submittedName>
        <fullName evidence="2">Uncharacterized protein</fullName>
    </submittedName>
</protein>
<feature type="region of interest" description="Disordered" evidence="1">
    <location>
        <begin position="242"/>
        <end position="308"/>
    </location>
</feature>
<dbReference type="EMBL" id="KV700115">
    <property type="protein sequence ID" value="OCF51415.1"/>
    <property type="molecule type" value="Genomic_DNA"/>
</dbReference>
<sequence>MSASSFSDMTRNELRQKNKVTSEEIRTTYAFREDRHLTQEQKESLYYPLDQQALTRDYCKHDASFSFRTAATEAMIHTLLDSKIKKDVALFWGIAKTRWEGLTEVERSSEQSRTEFKEFLPVFADQNIDYCKLENGMETISASIRKSPESYDLTELGERIYKVEMLRKVSHDIYDHAPPDLSVFRLGLGFDWPDEIQTTIEKLGERLLVEHQFPRTKGLDTTEEEWCANQYWQWVVESSNMTERPTPEATGAQRQPAAEPPMSTRPSSLASLASLASENTALLPHESEQTGTPGWDCFPCCPKGDNRS</sequence>
<dbReference type="RefSeq" id="XP_019012634.1">
    <property type="nucleotide sequence ID" value="XM_019153894.1"/>
</dbReference>
<dbReference type="KEGG" id="kpin:30170498"/>
<organism evidence="2">
    <name type="scientific">Kwoniella pini CBS 10737</name>
    <dbReference type="NCBI Taxonomy" id="1296096"/>
    <lineage>
        <taxon>Eukaryota</taxon>
        <taxon>Fungi</taxon>
        <taxon>Dikarya</taxon>
        <taxon>Basidiomycota</taxon>
        <taxon>Agaricomycotina</taxon>
        <taxon>Tremellomycetes</taxon>
        <taxon>Tremellales</taxon>
        <taxon>Cryptococcaceae</taxon>
        <taxon>Kwoniella</taxon>
    </lineage>
</organism>
<evidence type="ECO:0000313" key="2">
    <source>
        <dbReference type="EMBL" id="OCF51415.1"/>
    </source>
</evidence>
<reference evidence="3" key="2">
    <citation type="submission" date="2013-07" db="EMBL/GenBank/DDBJ databases">
        <authorList>
            <consortium name="The Broad Institute Genome Sequencing Platform"/>
            <person name="Cuomo C."/>
            <person name="Litvintseva A."/>
            <person name="Chen Y."/>
            <person name="Heitman J."/>
            <person name="Sun S."/>
            <person name="Springer D."/>
            <person name="Dromer F."/>
            <person name="Young S.K."/>
            <person name="Zeng Q."/>
            <person name="Gargeya S."/>
            <person name="Fitzgerald M."/>
            <person name="Abouelleil A."/>
            <person name="Alvarado L."/>
            <person name="Berlin A.M."/>
            <person name="Chapman S.B."/>
            <person name="Dewar J."/>
            <person name="Goldberg J."/>
            <person name="Griggs A."/>
            <person name="Gujja S."/>
            <person name="Hansen M."/>
            <person name="Howarth C."/>
            <person name="Imamovic A."/>
            <person name="Larimer J."/>
            <person name="McCowan C."/>
            <person name="Murphy C."/>
            <person name="Pearson M."/>
            <person name="Priest M."/>
            <person name="Roberts A."/>
            <person name="Saif S."/>
            <person name="Shea T."/>
            <person name="Sykes S."/>
            <person name="Wortman J."/>
            <person name="Nusbaum C."/>
            <person name="Birren B."/>
        </authorList>
    </citation>
    <scope>NUCLEOTIDE SEQUENCE</scope>
    <source>
        <strain evidence="3">CBS 10737</strain>
    </source>
</reference>
<dbReference type="AlphaFoldDB" id="A0A1B9I797"/>
<keyword evidence="4" id="KW-1185">Reference proteome</keyword>
<reference evidence="2" key="3">
    <citation type="submission" date="2016-07" db="EMBL/GenBank/DDBJ databases">
        <title>Evolution of pathogenesis and genome organization in the Tremellales.</title>
        <authorList>
            <person name="Cuomo C."/>
            <person name="Litvintseva A."/>
            <person name="Heitman J."/>
            <person name="Chen Y."/>
            <person name="Sun S."/>
            <person name="Springer D."/>
            <person name="Dromer F."/>
            <person name="Young S."/>
            <person name="Zeng Q."/>
            <person name="Chapman S."/>
            <person name="Gujja S."/>
            <person name="Saif S."/>
            <person name="Birren B."/>
        </authorList>
    </citation>
    <scope>NUCLEOTIDE SEQUENCE</scope>
    <source>
        <strain evidence="2">CBS 10737</strain>
    </source>
</reference>
<evidence type="ECO:0000256" key="1">
    <source>
        <dbReference type="SAM" id="MobiDB-lite"/>
    </source>
</evidence>
<gene>
    <name evidence="2" type="ORF">I206_02129</name>
    <name evidence="3" type="ORF">I206_104595</name>
</gene>
<dbReference type="GeneID" id="30170498"/>
<feature type="compositionally biased region" description="Low complexity" evidence="1">
    <location>
        <begin position="267"/>
        <end position="277"/>
    </location>
</feature>
<reference evidence="2" key="1">
    <citation type="submission" date="2013-07" db="EMBL/GenBank/DDBJ databases">
        <title>The Genome Sequence of Cryptococcus pinus CBS10737.</title>
        <authorList>
            <consortium name="The Broad Institute Genome Sequencing Platform"/>
            <person name="Cuomo C."/>
            <person name="Litvintseva A."/>
            <person name="Chen Y."/>
            <person name="Heitman J."/>
            <person name="Sun S."/>
            <person name="Springer D."/>
            <person name="Dromer F."/>
            <person name="Young S.K."/>
            <person name="Zeng Q."/>
            <person name="Gargeya S."/>
            <person name="Fitzgerald M."/>
            <person name="Abouelleil A."/>
            <person name="Alvarado L."/>
            <person name="Berlin A.M."/>
            <person name="Chapman S.B."/>
            <person name="Dewar J."/>
            <person name="Goldberg J."/>
            <person name="Griggs A."/>
            <person name="Gujja S."/>
            <person name="Hansen M."/>
            <person name="Howarth C."/>
            <person name="Imamovic A."/>
            <person name="Larimer J."/>
            <person name="McCowan C."/>
            <person name="Murphy C."/>
            <person name="Pearson M."/>
            <person name="Priest M."/>
            <person name="Roberts A."/>
            <person name="Saif S."/>
            <person name="Shea T."/>
            <person name="Sykes S."/>
            <person name="Wortman J."/>
            <person name="Nusbaum C."/>
            <person name="Birren B."/>
        </authorList>
    </citation>
    <scope>NUCLEOTIDE SEQUENCE [LARGE SCALE GENOMIC DNA]</scope>
    <source>
        <strain evidence="2">CBS 10737</strain>
    </source>
</reference>
<name>A0A1B9I797_9TREE</name>